<keyword evidence="6 8" id="KW-0413">Isomerase</keyword>
<feature type="active site" description="Proton donor" evidence="9">
    <location>
        <position position="179"/>
    </location>
</feature>
<comment type="similarity">
    <text evidence="3 8">Belongs to the aldose epimerase family.</text>
</comment>
<dbReference type="AlphaFoldDB" id="A0A0B6AQ65"/>
<evidence type="ECO:0000313" key="13">
    <source>
        <dbReference type="Proteomes" id="UP000031829"/>
    </source>
</evidence>
<feature type="binding site" evidence="11">
    <location>
        <begin position="179"/>
        <end position="181"/>
    </location>
    <ligand>
        <name>beta-D-galactose</name>
        <dbReference type="ChEBI" id="CHEBI:27667"/>
    </ligand>
</feature>
<dbReference type="InterPro" id="IPR047215">
    <property type="entry name" value="Galactose_mutarotase-like"/>
</dbReference>
<dbReference type="GO" id="GO:0006006">
    <property type="term" value="P:glucose metabolic process"/>
    <property type="evidence" value="ECO:0007669"/>
    <property type="project" value="TreeGrafter"/>
</dbReference>
<dbReference type="PANTHER" id="PTHR10091:SF0">
    <property type="entry name" value="GALACTOSE MUTAROTASE"/>
    <property type="match status" value="1"/>
</dbReference>
<evidence type="ECO:0000256" key="5">
    <source>
        <dbReference type="ARBA" id="ARBA00014165"/>
    </source>
</evidence>
<protein>
    <recommendedName>
        <fullName evidence="5 8">Aldose 1-epimerase</fullName>
        <ecNumber evidence="4 8">5.1.3.3</ecNumber>
    </recommendedName>
</protein>
<sequence length="351" mass="39320">MKVNSEKFGELNNQAVHAYTLLNDEGLKITCLDYGCVISNIEMPDSKGKIESVVLGFDSIEEYQKYSPYFGAVVGRVAGRIGGASFELNNETYRLEKNEGNNHLHGGKEGFSHKIWNAKTIETTDHVGVEFTYVSKDGEEGYPGNLEVKVTYTLTNKNEFHISYEGTTDQDTLINLTNHTYFNLSGNLKETVLDHVLKMKSNEFLELNDDLLPTGEVLNVTDTPFDFREGHSLKEGVDSAHPQNILVGKGFDHPFLLEAEAENQMSLFDPASGRKIEVKTDQPSVVLYTGNHLDEEFEIRGVHSEKYLGVCLETQGLPDAIHHKHFPSCVLKPGEKYKAYTHYTFITDGSL</sequence>
<dbReference type="PANTHER" id="PTHR10091">
    <property type="entry name" value="ALDOSE-1-EPIMERASE"/>
    <property type="match status" value="1"/>
</dbReference>
<dbReference type="Proteomes" id="UP000031829">
    <property type="component" value="Chromosome"/>
</dbReference>
<evidence type="ECO:0000256" key="8">
    <source>
        <dbReference type="PIRNR" id="PIRNR005096"/>
    </source>
</evidence>
<dbReference type="EC" id="5.1.3.3" evidence="4 8"/>
<dbReference type="NCBIfam" id="NF008277">
    <property type="entry name" value="PRK11055.1"/>
    <property type="match status" value="1"/>
</dbReference>
<dbReference type="GO" id="GO:0033499">
    <property type="term" value="P:galactose catabolic process via UDP-galactose, Leloir pathway"/>
    <property type="evidence" value="ECO:0007669"/>
    <property type="project" value="TreeGrafter"/>
</dbReference>
<dbReference type="InterPro" id="IPR008183">
    <property type="entry name" value="Aldose_1/G6P_1-epimerase"/>
</dbReference>
<dbReference type="InterPro" id="IPR018052">
    <property type="entry name" value="Ald1_epimerase_CS"/>
</dbReference>
<dbReference type="InterPro" id="IPR015443">
    <property type="entry name" value="Aldose_1-epimerase"/>
</dbReference>
<dbReference type="KEGG" id="bmeg:BG04_4186"/>
<proteinExistence type="inferred from homology"/>
<dbReference type="PROSITE" id="PS00545">
    <property type="entry name" value="ALDOSE_1_EPIMERASE"/>
    <property type="match status" value="1"/>
</dbReference>
<accession>A0A0B6AQ65</accession>
<dbReference type="InterPro" id="IPR014718">
    <property type="entry name" value="GH-type_carb-bd"/>
</dbReference>
<evidence type="ECO:0000256" key="6">
    <source>
        <dbReference type="ARBA" id="ARBA00023235"/>
    </source>
</evidence>
<dbReference type="RefSeq" id="WP_034652857.1">
    <property type="nucleotide sequence ID" value="NZ_BCVB01000005.1"/>
</dbReference>
<dbReference type="UniPathway" id="UPA00242"/>
<organism evidence="12 13">
    <name type="scientific">Priestia megaterium (strain ATCC 14581 / DSM 32 / CCUG 1817 / JCM 2506 / NBRC 15308 / NCIMB 9376 / NCTC 10342 / NRRL B-14308 / VKM B-512 / Ford 19)</name>
    <name type="common">Bacillus megaterium</name>
    <dbReference type="NCBI Taxonomy" id="1348623"/>
    <lineage>
        <taxon>Bacteria</taxon>
        <taxon>Bacillati</taxon>
        <taxon>Bacillota</taxon>
        <taxon>Bacilli</taxon>
        <taxon>Bacillales</taxon>
        <taxon>Bacillaceae</taxon>
        <taxon>Priestia</taxon>
    </lineage>
</organism>
<dbReference type="GeneID" id="93642202"/>
<dbReference type="HOGENOM" id="CLU_031753_1_1_9"/>
<dbReference type="InterPro" id="IPR011013">
    <property type="entry name" value="Gal_mutarotase_sf_dom"/>
</dbReference>
<evidence type="ECO:0000256" key="4">
    <source>
        <dbReference type="ARBA" id="ARBA00013185"/>
    </source>
</evidence>
<keyword evidence="7 8" id="KW-0119">Carbohydrate metabolism</keyword>
<dbReference type="GO" id="GO:0005737">
    <property type="term" value="C:cytoplasm"/>
    <property type="evidence" value="ECO:0007669"/>
    <property type="project" value="TreeGrafter"/>
</dbReference>
<evidence type="ECO:0000256" key="1">
    <source>
        <dbReference type="ARBA" id="ARBA00001614"/>
    </source>
</evidence>
<dbReference type="Pfam" id="PF01263">
    <property type="entry name" value="Aldose_epim"/>
    <property type="match status" value="1"/>
</dbReference>
<evidence type="ECO:0000256" key="7">
    <source>
        <dbReference type="ARBA" id="ARBA00023277"/>
    </source>
</evidence>
<feature type="binding site" evidence="10">
    <location>
        <position position="252"/>
    </location>
    <ligand>
        <name>beta-D-galactose</name>
        <dbReference type="ChEBI" id="CHEBI:27667"/>
    </ligand>
</feature>
<comment type="catalytic activity">
    <reaction evidence="1 8">
        <text>alpha-D-glucose = beta-D-glucose</text>
        <dbReference type="Rhea" id="RHEA:10264"/>
        <dbReference type="ChEBI" id="CHEBI:15903"/>
        <dbReference type="ChEBI" id="CHEBI:17925"/>
        <dbReference type="EC" id="5.1.3.3"/>
    </reaction>
</comment>
<evidence type="ECO:0000313" key="12">
    <source>
        <dbReference type="EMBL" id="AJI21944.1"/>
    </source>
</evidence>
<evidence type="ECO:0000256" key="11">
    <source>
        <dbReference type="PIRSR" id="PIRSR005096-3"/>
    </source>
</evidence>
<evidence type="ECO:0000256" key="3">
    <source>
        <dbReference type="ARBA" id="ARBA00006206"/>
    </source>
</evidence>
<dbReference type="GO" id="GO:0004034">
    <property type="term" value="F:aldose 1-epimerase activity"/>
    <property type="evidence" value="ECO:0007669"/>
    <property type="project" value="UniProtKB-EC"/>
</dbReference>
<reference evidence="12 13" key="1">
    <citation type="journal article" date="2015" name="Genome Announc.">
        <title>Complete genome sequences for 35 biothreat assay-relevant bacillus species.</title>
        <authorList>
            <person name="Johnson S.L."/>
            <person name="Daligault H.E."/>
            <person name="Davenport K.W."/>
            <person name="Jaissle J."/>
            <person name="Frey K.G."/>
            <person name="Ladner J.T."/>
            <person name="Broomall S.M."/>
            <person name="Bishop-Lilly K.A."/>
            <person name="Bruce D.C."/>
            <person name="Gibbons H.S."/>
            <person name="Coyne S.R."/>
            <person name="Lo C.C."/>
            <person name="Meincke L."/>
            <person name="Munk A.C."/>
            <person name="Koroleva G.I."/>
            <person name="Rosenzweig C.N."/>
            <person name="Palacios G.F."/>
            <person name="Redden C.L."/>
            <person name="Minogue T.D."/>
            <person name="Chain P.S."/>
        </authorList>
    </citation>
    <scope>NUCLEOTIDE SEQUENCE [LARGE SCALE GENOMIC DNA]</scope>
    <source>
        <strain evidence="13">ATCC 14581 / DSM 32 / JCM 2506 / NBRC 15308 / NCIMB 9376 / NCTC 10342 / NRRL B-14308 / VKM B-512</strain>
    </source>
</reference>
<evidence type="ECO:0000256" key="2">
    <source>
        <dbReference type="ARBA" id="ARBA00005028"/>
    </source>
</evidence>
<comment type="pathway">
    <text evidence="2 8">Carbohydrate metabolism; hexose metabolism.</text>
</comment>
<dbReference type="GO" id="GO:0030246">
    <property type="term" value="F:carbohydrate binding"/>
    <property type="evidence" value="ECO:0007669"/>
    <property type="project" value="InterPro"/>
</dbReference>
<evidence type="ECO:0000256" key="10">
    <source>
        <dbReference type="PIRSR" id="PIRSR005096-2"/>
    </source>
</evidence>
<evidence type="ECO:0000256" key="9">
    <source>
        <dbReference type="PIRSR" id="PIRSR005096-1"/>
    </source>
</evidence>
<dbReference type="EMBL" id="CP009920">
    <property type="protein sequence ID" value="AJI21944.1"/>
    <property type="molecule type" value="Genomic_DNA"/>
</dbReference>
<name>A0A0B6AQ65_PRIM2</name>
<dbReference type="CDD" id="cd09019">
    <property type="entry name" value="galactose_mutarotase_like"/>
    <property type="match status" value="1"/>
</dbReference>
<feature type="active site" description="Proton acceptor" evidence="9">
    <location>
        <position position="313"/>
    </location>
</feature>
<dbReference type="SUPFAM" id="SSF74650">
    <property type="entry name" value="Galactose mutarotase-like"/>
    <property type="match status" value="1"/>
</dbReference>
<dbReference type="PIRSF" id="PIRSF005096">
    <property type="entry name" value="GALM"/>
    <property type="match status" value="1"/>
</dbReference>
<gene>
    <name evidence="12" type="ORF">BG04_4186</name>
</gene>
<dbReference type="Gene3D" id="2.70.98.10">
    <property type="match status" value="1"/>
</dbReference>